<dbReference type="AlphaFoldDB" id="A0A518DK49"/>
<keyword evidence="7 15" id="KW-0812">Transmembrane</keyword>
<evidence type="ECO:0000256" key="9">
    <source>
        <dbReference type="ARBA" id="ARBA00022982"/>
    </source>
</evidence>
<feature type="transmembrane region" description="Helical" evidence="15">
    <location>
        <begin position="53"/>
        <end position="74"/>
    </location>
</feature>
<dbReference type="InterPro" id="IPR050269">
    <property type="entry name" value="ComplexI_Subunit6"/>
</dbReference>
<gene>
    <name evidence="17" type="primary">ND6</name>
</gene>
<evidence type="ECO:0000256" key="12">
    <source>
        <dbReference type="ARBA" id="ARBA00023128"/>
    </source>
</evidence>
<dbReference type="GO" id="GO:0008137">
    <property type="term" value="F:NADH dehydrogenase (ubiquinone) activity"/>
    <property type="evidence" value="ECO:0007669"/>
    <property type="project" value="UniProtKB-UniRule"/>
</dbReference>
<evidence type="ECO:0000256" key="4">
    <source>
        <dbReference type="ARBA" id="ARBA00021095"/>
    </source>
</evidence>
<feature type="chain" id="PRO_5021765807" description="NADH-ubiquinone oxidoreductase chain 6" evidence="16">
    <location>
        <begin position="22"/>
        <end position="172"/>
    </location>
</feature>
<keyword evidence="6 15" id="KW-0679">Respiratory chain</keyword>
<dbReference type="RefSeq" id="YP_009685775.1">
    <property type="nucleotide sequence ID" value="NC_044445.1"/>
</dbReference>
<accession>A0A518DK49</accession>
<keyword evidence="15" id="KW-0830">Ubiquinone</keyword>
<dbReference type="PANTHER" id="PTHR11435">
    <property type="entry name" value="NADH UBIQUINONE OXIDOREDUCTASE SUBUNIT ND6"/>
    <property type="match status" value="1"/>
</dbReference>
<feature type="transmembrane region" description="Helical" evidence="15">
    <location>
        <begin position="130"/>
        <end position="158"/>
    </location>
</feature>
<feature type="transmembrane region" description="Helical" evidence="15">
    <location>
        <begin position="86"/>
        <end position="109"/>
    </location>
</feature>
<dbReference type="InterPro" id="IPR001457">
    <property type="entry name" value="NADH_UbQ/plastoQ_OxRdtase_su6"/>
</dbReference>
<feature type="transmembrane region" description="Helical" evidence="15">
    <location>
        <begin position="29"/>
        <end position="46"/>
    </location>
</feature>
<evidence type="ECO:0000256" key="16">
    <source>
        <dbReference type="SAM" id="SignalP"/>
    </source>
</evidence>
<sequence length="172" mass="18514">MSIMVCLCLVLLILGLAFVASNPSPYFTALGLVLVAGVGCVVLALLSGPFFSLILFWIYLGGMMVVFGYSAALIAEPFPESLGSGYVLGLMVFYMCLVFFTASMVMYFYGGPLHLLGEISSFNMVQKDAWGVALMYLCGGAMLVLGALVLFLALFVVFKLTWGMSFSVLRSV</sequence>
<reference evidence="17" key="1">
    <citation type="journal article" date="2019" name="Cell">
        <title>Relaxed Selection Limits Lifespan by Increasing Mutation Load.</title>
        <authorList>
            <person name="Cui R."/>
            <person name="Medeiros T."/>
            <person name="Willemsen D."/>
            <person name="Iasi L.N.M."/>
            <person name="Collier G.E."/>
            <person name="Graef M."/>
            <person name="Reichard M."/>
            <person name="Valenzano D.R."/>
        </authorList>
    </citation>
    <scope>NUCLEOTIDE SEQUENCE</scope>
    <source>
        <strain evidence="17">MZCS528</strain>
    </source>
</reference>
<evidence type="ECO:0000256" key="6">
    <source>
        <dbReference type="ARBA" id="ARBA00022660"/>
    </source>
</evidence>
<evidence type="ECO:0000313" key="17">
    <source>
        <dbReference type="EMBL" id="QDU91921.1"/>
    </source>
</evidence>
<keyword evidence="13 15" id="KW-0472">Membrane</keyword>
<dbReference type="Pfam" id="PF00499">
    <property type="entry name" value="Oxidored_q3"/>
    <property type="match status" value="1"/>
</dbReference>
<evidence type="ECO:0000256" key="11">
    <source>
        <dbReference type="ARBA" id="ARBA00023027"/>
    </source>
</evidence>
<dbReference type="EMBL" id="MK784230">
    <property type="protein sequence ID" value="QDU91921.1"/>
    <property type="molecule type" value="Genomic_DNA"/>
</dbReference>
<comment type="subcellular location">
    <subcellularLocation>
        <location evidence="1 15">Mitochondrion membrane</location>
        <topology evidence="1 15">Multi-pass membrane protein</topology>
    </subcellularLocation>
</comment>
<evidence type="ECO:0000256" key="8">
    <source>
        <dbReference type="ARBA" id="ARBA00022967"/>
    </source>
</evidence>
<evidence type="ECO:0000256" key="15">
    <source>
        <dbReference type="RuleBase" id="RU004430"/>
    </source>
</evidence>
<feature type="signal peptide" evidence="16">
    <location>
        <begin position="1"/>
        <end position="21"/>
    </location>
</feature>
<evidence type="ECO:0000256" key="2">
    <source>
        <dbReference type="ARBA" id="ARBA00005698"/>
    </source>
</evidence>
<protein>
    <recommendedName>
        <fullName evidence="4 15">NADH-ubiquinone oxidoreductase chain 6</fullName>
        <ecNumber evidence="3 15">7.1.1.2</ecNumber>
    </recommendedName>
</protein>
<dbReference type="GeneID" id="41659887"/>
<dbReference type="GO" id="GO:0031966">
    <property type="term" value="C:mitochondrial membrane"/>
    <property type="evidence" value="ECO:0007669"/>
    <property type="project" value="UniProtKB-SubCell"/>
</dbReference>
<proteinExistence type="inferred from homology"/>
<comment type="catalytic activity">
    <reaction evidence="14 15">
        <text>a ubiquinone + NADH + 5 H(+)(in) = a ubiquinol + NAD(+) + 4 H(+)(out)</text>
        <dbReference type="Rhea" id="RHEA:29091"/>
        <dbReference type="Rhea" id="RHEA-COMP:9565"/>
        <dbReference type="Rhea" id="RHEA-COMP:9566"/>
        <dbReference type="ChEBI" id="CHEBI:15378"/>
        <dbReference type="ChEBI" id="CHEBI:16389"/>
        <dbReference type="ChEBI" id="CHEBI:17976"/>
        <dbReference type="ChEBI" id="CHEBI:57540"/>
        <dbReference type="ChEBI" id="CHEBI:57945"/>
        <dbReference type="EC" id="7.1.1.2"/>
    </reaction>
</comment>
<dbReference type="CTD" id="4541"/>
<geneLocation type="mitochondrion" evidence="17"/>
<dbReference type="EC" id="7.1.1.2" evidence="3 15"/>
<evidence type="ECO:0000256" key="13">
    <source>
        <dbReference type="ARBA" id="ARBA00023136"/>
    </source>
</evidence>
<keyword evidence="12 15" id="KW-0496">Mitochondrion</keyword>
<keyword evidence="8 15" id="KW-1278">Translocase</keyword>
<evidence type="ECO:0000256" key="5">
    <source>
        <dbReference type="ARBA" id="ARBA00022448"/>
    </source>
</evidence>
<keyword evidence="16" id="KW-0732">Signal</keyword>
<evidence type="ECO:0000256" key="3">
    <source>
        <dbReference type="ARBA" id="ARBA00012944"/>
    </source>
</evidence>
<comment type="similarity">
    <text evidence="2 15">Belongs to the complex I subunit 6 family.</text>
</comment>
<evidence type="ECO:0000256" key="10">
    <source>
        <dbReference type="ARBA" id="ARBA00022989"/>
    </source>
</evidence>
<name>A0A518DK49_NOTKU</name>
<evidence type="ECO:0000256" key="7">
    <source>
        <dbReference type="ARBA" id="ARBA00022692"/>
    </source>
</evidence>
<dbReference type="PANTHER" id="PTHR11435:SF1">
    <property type="entry name" value="NADH-UBIQUINONE OXIDOREDUCTASE CHAIN 6"/>
    <property type="match status" value="1"/>
</dbReference>
<evidence type="ECO:0000256" key="14">
    <source>
        <dbReference type="ARBA" id="ARBA00049551"/>
    </source>
</evidence>
<keyword evidence="11 15" id="KW-0520">NAD</keyword>
<comment type="function">
    <text evidence="15">Core subunit of the mitochondrial membrane respiratory chain NADH dehydrogenase (Complex I) which catalyzes electron transfer from NADH through the respiratory chain, using ubiquinone as an electron acceptor. Essential for the catalytic activity and assembly of complex I.</text>
</comment>
<keyword evidence="5 15" id="KW-0813">Transport</keyword>
<keyword evidence="10 15" id="KW-1133">Transmembrane helix</keyword>
<organism evidence="17">
    <name type="scientific">Nothobranchius kuhntae</name>
    <name type="common">Beira killifish</name>
    <dbReference type="NCBI Taxonomy" id="321403"/>
    <lineage>
        <taxon>Eukaryota</taxon>
        <taxon>Metazoa</taxon>
        <taxon>Chordata</taxon>
        <taxon>Craniata</taxon>
        <taxon>Vertebrata</taxon>
        <taxon>Euteleostomi</taxon>
        <taxon>Actinopterygii</taxon>
        <taxon>Neopterygii</taxon>
        <taxon>Teleostei</taxon>
        <taxon>Neoteleostei</taxon>
        <taxon>Acanthomorphata</taxon>
        <taxon>Ovalentaria</taxon>
        <taxon>Atherinomorphae</taxon>
        <taxon>Cyprinodontiformes</taxon>
        <taxon>Nothobranchiidae</taxon>
        <taxon>Nothobranchius</taxon>
    </lineage>
</organism>
<keyword evidence="9 15" id="KW-0249">Electron transport</keyword>
<evidence type="ECO:0000256" key="1">
    <source>
        <dbReference type="ARBA" id="ARBA00004225"/>
    </source>
</evidence>